<organism evidence="2 3">
    <name type="scientific">Pseudoalteromonas fenneropenaei</name>
    <dbReference type="NCBI Taxonomy" id="1737459"/>
    <lineage>
        <taxon>Bacteria</taxon>
        <taxon>Pseudomonadati</taxon>
        <taxon>Pseudomonadota</taxon>
        <taxon>Gammaproteobacteria</taxon>
        <taxon>Alteromonadales</taxon>
        <taxon>Pseudoalteromonadaceae</taxon>
        <taxon>Pseudoalteromonas</taxon>
    </lineage>
</organism>
<feature type="transmembrane region" description="Helical" evidence="1">
    <location>
        <begin position="15"/>
        <end position="36"/>
    </location>
</feature>
<keyword evidence="1" id="KW-0812">Transmembrane</keyword>
<proteinExistence type="predicted"/>
<reference evidence="3" key="1">
    <citation type="journal article" date="2019" name="Int. J. Syst. Evol. Microbiol.">
        <title>The Global Catalogue of Microorganisms (GCM) 10K type strain sequencing project: providing services to taxonomists for standard genome sequencing and annotation.</title>
        <authorList>
            <consortium name="The Broad Institute Genomics Platform"/>
            <consortium name="The Broad Institute Genome Sequencing Center for Infectious Disease"/>
            <person name="Wu L."/>
            <person name="Ma J."/>
        </authorList>
    </citation>
    <scope>NUCLEOTIDE SEQUENCE [LARGE SCALE GENOMIC DNA]</scope>
    <source>
        <strain evidence="3">KCTC 42730</strain>
    </source>
</reference>
<name>A0ABV7CIA3_9GAMM</name>
<protein>
    <submittedName>
        <fullName evidence="2">Uncharacterized protein</fullName>
    </submittedName>
</protein>
<comment type="caution">
    <text evidence="2">The sequence shown here is derived from an EMBL/GenBank/DDBJ whole genome shotgun (WGS) entry which is preliminary data.</text>
</comment>
<dbReference type="PROSITE" id="PS51257">
    <property type="entry name" value="PROKAR_LIPOPROTEIN"/>
    <property type="match status" value="1"/>
</dbReference>
<keyword evidence="3" id="KW-1185">Reference proteome</keyword>
<accession>A0ABV7CIA3</accession>
<evidence type="ECO:0000313" key="2">
    <source>
        <dbReference type="EMBL" id="MFC3032337.1"/>
    </source>
</evidence>
<sequence>MANKGDFKDPFNAKYFLGFLAVFAVVGCLNAILGWAHVIGA</sequence>
<keyword evidence="1" id="KW-0472">Membrane</keyword>
<evidence type="ECO:0000256" key="1">
    <source>
        <dbReference type="SAM" id="Phobius"/>
    </source>
</evidence>
<evidence type="ECO:0000313" key="3">
    <source>
        <dbReference type="Proteomes" id="UP001595453"/>
    </source>
</evidence>
<dbReference type="RefSeq" id="WP_377122722.1">
    <property type="nucleotide sequence ID" value="NZ_JBHRSD010000011.1"/>
</dbReference>
<dbReference type="Proteomes" id="UP001595453">
    <property type="component" value="Unassembled WGS sequence"/>
</dbReference>
<dbReference type="EMBL" id="JBHRSD010000011">
    <property type="protein sequence ID" value="MFC3032337.1"/>
    <property type="molecule type" value="Genomic_DNA"/>
</dbReference>
<gene>
    <name evidence="2" type="ORF">ACFOEE_07390</name>
</gene>
<keyword evidence="1" id="KW-1133">Transmembrane helix</keyword>